<feature type="region of interest" description="Disordered" evidence="1">
    <location>
        <begin position="1"/>
        <end position="71"/>
    </location>
</feature>
<dbReference type="AlphaFoldDB" id="A0A8D8AAC6"/>
<organism evidence="2">
    <name type="scientific">Culex pipiens</name>
    <name type="common">House mosquito</name>
    <dbReference type="NCBI Taxonomy" id="7175"/>
    <lineage>
        <taxon>Eukaryota</taxon>
        <taxon>Metazoa</taxon>
        <taxon>Ecdysozoa</taxon>
        <taxon>Arthropoda</taxon>
        <taxon>Hexapoda</taxon>
        <taxon>Insecta</taxon>
        <taxon>Pterygota</taxon>
        <taxon>Neoptera</taxon>
        <taxon>Endopterygota</taxon>
        <taxon>Diptera</taxon>
        <taxon>Nematocera</taxon>
        <taxon>Culicoidea</taxon>
        <taxon>Culicidae</taxon>
        <taxon>Culicinae</taxon>
        <taxon>Culicini</taxon>
        <taxon>Culex</taxon>
        <taxon>Culex</taxon>
    </lineage>
</organism>
<name>A0A8D8AAC6_CULPI</name>
<evidence type="ECO:0000313" key="2">
    <source>
        <dbReference type="EMBL" id="CAG6452840.1"/>
    </source>
</evidence>
<reference evidence="2" key="1">
    <citation type="submission" date="2021-05" db="EMBL/GenBank/DDBJ databases">
        <authorList>
            <person name="Alioto T."/>
            <person name="Alioto T."/>
            <person name="Gomez Garrido J."/>
        </authorList>
    </citation>
    <scope>NUCLEOTIDE SEQUENCE</scope>
</reference>
<accession>A0A8D8AAC6</accession>
<evidence type="ECO:0000256" key="1">
    <source>
        <dbReference type="SAM" id="MobiDB-lite"/>
    </source>
</evidence>
<dbReference type="EMBL" id="HBUE01021403">
    <property type="protein sequence ID" value="CAG6452840.1"/>
    <property type="molecule type" value="Transcribed_RNA"/>
</dbReference>
<dbReference type="EMBL" id="HBUE01021404">
    <property type="protein sequence ID" value="CAG6452842.1"/>
    <property type="molecule type" value="Transcribed_RNA"/>
</dbReference>
<proteinExistence type="predicted"/>
<sequence>MRRQGGQIVHAGADTDDDQPVCAHPGPDPVRSHHRQHLPGVDGRVRQAGELPTVRPAPVPLLHQPDGARTDGDWRVLRRAGLVVRTHVGSVRRAGSAGAEKDFGL</sequence>
<protein>
    <submittedName>
        <fullName evidence="2">(northern house mosquito) hypothetical protein</fullName>
    </submittedName>
</protein>